<proteinExistence type="predicted"/>
<organism evidence="1 2">
    <name type="scientific">Nicotiana sylvestris</name>
    <name type="common">Wood tobacco</name>
    <name type="synonym">South American tobacco</name>
    <dbReference type="NCBI Taxonomy" id="4096"/>
    <lineage>
        <taxon>Eukaryota</taxon>
        <taxon>Viridiplantae</taxon>
        <taxon>Streptophyta</taxon>
        <taxon>Embryophyta</taxon>
        <taxon>Tracheophyta</taxon>
        <taxon>Spermatophyta</taxon>
        <taxon>Magnoliopsida</taxon>
        <taxon>eudicotyledons</taxon>
        <taxon>Gunneridae</taxon>
        <taxon>Pentapetalae</taxon>
        <taxon>asterids</taxon>
        <taxon>lamiids</taxon>
        <taxon>Solanales</taxon>
        <taxon>Solanaceae</taxon>
        <taxon>Nicotianoideae</taxon>
        <taxon>Nicotianeae</taxon>
        <taxon>Nicotiana</taxon>
    </lineage>
</organism>
<name>A0A1U7XXS3_NICSY</name>
<dbReference type="InterPro" id="IPR004252">
    <property type="entry name" value="Probable_transposase_24"/>
</dbReference>
<dbReference type="Pfam" id="PF03004">
    <property type="entry name" value="Transposase_24"/>
    <property type="match status" value="1"/>
</dbReference>
<accession>A0A1U7XXS3</accession>
<sequence>MSAGNKINKAKQGINHNCDRKFFGAISFEERDAITGKAPNFQKLWKKTHMKNGHWANDAAVELNDKVNGLVAEQIQETEKGTDDMDPIVNASFMKIIGEKSGYYRGQGSGLKLTNKRSMQGLQEQLQA</sequence>
<dbReference type="RefSeq" id="XP_009791754.1">
    <property type="nucleotide sequence ID" value="XM_009793452.1"/>
</dbReference>
<gene>
    <name evidence="2" type="primary">LOC104238937</name>
</gene>
<evidence type="ECO:0000313" key="2">
    <source>
        <dbReference type="RefSeq" id="XP_009791754.1"/>
    </source>
</evidence>
<keyword evidence="1" id="KW-1185">Reference proteome</keyword>
<dbReference type="Proteomes" id="UP000189701">
    <property type="component" value="Unplaced"/>
</dbReference>
<reference evidence="1" key="1">
    <citation type="journal article" date="2013" name="Genome Biol.">
        <title>Reference genomes and transcriptomes of Nicotiana sylvestris and Nicotiana tomentosiformis.</title>
        <authorList>
            <person name="Sierro N."/>
            <person name="Battey J.N."/>
            <person name="Ouadi S."/>
            <person name="Bovet L."/>
            <person name="Goepfert S."/>
            <person name="Bakaher N."/>
            <person name="Peitsch M.C."/>
            <person name="Ivanov N.V."/>
        </authorList>
    </citation>
    <scope>NUCLEOTIDE SEQUENCE [LARGE SCALE GENOMIC DNA]</scope>
</reference>
<reference evidence="2" key="2">
    <citation type="submission" date="2025-08" db="UniProtKB">
        <authorList>
            <consortium name="RefSeq"/>
        </authorList>
    </citation>
    <scope>IDENTIFICATION</scope>
    <source>
        <tissue evidence="2">Leaf</tissue>
    </source>
</reference>
<dbReference type="AlphaFoldDB" id="A0A1U7XXS3"/>
<protein>
    <submittedName>
        <fullName evidence="2">Uncharacterized protein LOC104238937</fullName>
    </submittedName>
</protein>
<evidence type="ECO:0000313" key="1">
    <source>
        <dbReference type="Proteomes" id="UP000189701"/>
    </source>
</evidence>